<dbReference type="Pfam" id="PF01522">
    <property type="entry name" value="Polysacc_deac_1"/>
    <property type="match status" value="1"/>
</dbReference>
<dbReference type="GO" id="GO:0016810">
    <property type="term" value="F:hydrolase activity, acting on carbon-nitrogen (but not peptide) bonds"/>
    <property type="evidence" value="ECO:0007669"/>
    <property type="project" value="InterPro"/>
</dbReference>
<sequence>MSAKKMQTKPQKPSNKRPSIQPRREAKTNTASYSTSRLSSALFTTLLLLAVAAMAALFYLQSIQPPAQRPTVLEDEKYYFTDSRYSGIRSKFVTRDTKREKVSIEYPITSNPKINKLIARAIDRADSDFRYTSSSTITFDRPMTETISYQVTHNNSVALSIIVNIKQDTHGAHPVALTLFWTFDKNSGEVISLDNLTEKSEEATKAIVAAAQRDVAQTIKQRHQPEANLEEMITKETLANFTITDDGNTLAWPIGQASLLPSAYGELTIKVPAAAVAKYLQNPTAQKLANFPKPPEPKPAPAPAPATPAPAPTTGNKVIALTFDDGPGPYTAHLLDILDQYGAKATFFLIGSKVSGQASIVRSIQARGHQLGNHSWSHPELPKLSVDQIAGEIDRTNEAIRQATGIKPSILRPPYGAVNGVVLEQLRTRGMSSILWSVDTRDWADRNSQIVCSRAVAGARPGAVILMHDIHQTSVNAVPCILSSLKQQGYSFVTIQRLH</sequence>
<name>A0A4P9A3X9_9BACT</name>
<dbReference type="PANTHER" id="PTHR10587:SF133">
    <property type="entry name" value="CHITIN DEACETYLASE 1-RELATED"/>
    <property type="match status" value="1"/>
</dbReference>
<evidence type="ECO:0000256" key="3">
    <source>
        <dbReference type="SAM" id="MobiDB-lite"/>
    </source>
</evidence>
<dbReference type="PANTHER" id="PTHR10587">
    <property type="entry name" value="GLYCOSYL TRANSFERASE-RELATED"/>
    <property type="match status" value="1"/>
</dbReference>
<dbReference type="OrthoDB" id="9763050at2"/>
<dbReference type="GO" id="GO:0005975">
    <property type="term" value="P:carbohydrate metabolic process"/>
    <property type="evidence" value="ECO:0007669"/>
    <property type="project" value="InterPro"/>
</dbReference>
<evidence type="ECO:0000313" key="5">
    <source>
        <dbReference type="EMBL" id="QCT42535.1"/>
    </source>
</evidence>
<feature type="compositionally biased region" description="Pro residues" evidence="3">
    <location>
        <begin position="292"/>
        <end position="311"/>
    </location>
</feature>
<reference evidence="5 6" key="1">
    <citation type="submission" date="2019-04" db="EMBL/GenBank/DDBJ databases">
        <title>Saccharibacteria TM7 genomes.</title>
        <authorList>
            <person name="Bor B."/>
            <person name="He X."/>
            <person name="Chen T."/>
            <person name="Dewhirst F.E."/>
        </authorList>
    </citation>
    <scope>NUCLEOTIDE SEQUENCE [LARGE SCALE GENOMIC DNA]</scope>
    <source>
        <strain evidence="5 6">BB001</strain>
    </source>
</reference>
<dbReference type="SUPFAM" id="SSF88713">
    <property type="entry name" value="Glycoside hydrolase/deacetylase"/>
    <property type="match status" value="1"/>
</dbReference>
<protein>
    <recommendedName>
        <fullName evidence="4">NodB homology domain-containing protein</fullName>
    </recommendedName>
</protein>
<evidence type="ECO:0000259" key="4">
    <source>
        <dbReference type="PROSITE" id="PS51677"/>
    </source>
</evidence>
<dbReference type="EMBL" id="CP040004">
    <property type="protein sequence ID" value="QCT42535.1"/>
    <property type="molecule type" value="Genomic_DNA"/>
</dbReference>
<proteinExistence type="predicted"/>
<organism evidence="5 6">
    <name type="scientific">Candidatus Nanosynbacter featherlites</name>
    <dbReference type="NCBI Taxonomy" id="2572088"/>
    <lineage>
        <taxon>Bacteria</taxon>
        <taxon>Candidatus Saccharimonadota</taxon>
        <taxon>Candidatus Saccharimonadia</taxon>
        <taxon>Candidatus Nanosynbacterales</taxon>
        <taxon>Candidatus Nanosynbacteraceae</taxon>
        <taxon>Candidatus Nanosynbacter</taxon>
    </lineage>
</organism>
<dbReference type="KEGG" id="nft:FBF37_03700"/>
<dbReference type="CDD" id="cd10954">
    <property type="entry name" value="CE4_CtAXE_like"/>
    <property type="match status" value="1"/>
</dbReference>
<dbReference type="AlphaFoldDB" id="A0A4P9A3X9"/>
<dbReference type="InterPro" id="IPR011330">
    <property type="entry name" value="Glyco_hydro/deAcase_b/a-brl"/>
</dbReference>
<dbReference type="Gene3D" id="3.20.20.370">
    <property type="entry name" value="Glycoside hydrolase/deacetylase"/>
    <property type="match status" value="1"/>
</dbReference>
<feature type="domain" description="NodB homology" evidence="4">
    <location>
        <begin position="317"/>
        <end position="493"/>
    </location>
</feature>
<dbReference type="PROSITE" id="PS51677">
    <property type="entry name" value="NODB"/>
    <property type="match status" value="1"/>
</dbReference>
<dbReference type="RefSeq" id="WP_138079592.1">
    <property type="nucleotide sequence ID" value="NZ_CP040004.1"/>
</dbReference>
<keyword evidence="2" id="KW-0378">Hydrolase</keyword>
<dbReference type="GO" id="GO:0046872">
    <property type="term" value="F:metal ion binding"/>
    <property type="evidence" value="ECO:0007669"/>
    <property type="project" value="UniProtKB-KW"/>
</dbReference>
<feature type="compositionally biased region" description="Polar residues" evidence="3">
    <location>
        <begin position="8"/>
        <end position="18"/>
    </location>
</feature>
<keyword evidence="6" id="KW-1185">Reference proteome</keyword>
<dbReference type="Proteomes" id="UP000310639">
    <property type="component" value="Chromosome"/>
</dbReference>
<dbReference type="InterPro" id="IPR002509">
    <property type="entry name" value="NODB_dom"/>
</dbReference>
<dbReference type="GO" id="GO:0016020">
    <property type="term" value="C:membrane"/>
    <property type="evidence" value="ECO:0007669"/>
    <property type="project" value="TreeGrafter"/>
</dbReference>
<accession>A0A4P9A3X9</accession>
<evidence type="ECO:0000256" key="2">
    <source>
        <dbReference type="ARBA" id="ARBA00022801"/>
    </source>
</evidence>
<keyword evidence="1" id="KW-0479">Metal-binding</keyword>
<gene>
    <name evidence="5" type="ORF">FBF37_03700</name>
</gene>
<evidence type="ECO:0000313" key="6">
    <source>
        <dbReference type="Proteomes" id="UP000310639"/>
    </source>
</evidence>
<dbReference type="InterPro" id="IPR050248">
    <property type="entry name" value="Polysacc_deacetylase_ArnD"/>
</dbReference>
<feature type="region of interest" description="Disordered" evidence="3">
    <location>
        <begin position="1"/>
        <end position="32"/>
    </location>
</feature>
<evidence type="ECO:0000256" key="1">
    <source>
        <dbReference type="ARBA" id="ARBA00022723"/>
    </source>
</evidence>
<dbReference type="Gene3D" id="3.30.565.40">
    <property type="entry name" value="Fervidobacterium nodosum Rt17-B1 like"/>
    <property type="match status" value="1"/>
</dbReference>
<feature type="region of interest" description="Disordered" evidence="3">
    <location>
        <begin position="287"/>
        <end position="315"/>
    </location>
</feature>